<evidence type="ECO:0000256" key="4">
    <source>
        <dbReference type="SAM" id="SignalP"/>
    </source>
</evidence>
<accession>A0A1H1Q850</accession>
<dbReference type="OrthoDB" id="5143207at2"/>
<evidence type="ECO:0000313" key="6">
    <source>
        <dbReference type="Proteomes" id="UP000198859"/>
    </source>
</evidence>
<comment type="subcellular location">
    <subcellularLocation>
        <location evidence="1">Cell envelope</location>
    </subcellularLocation>
</comment>
<keyword evidence="4" id="KW-0732">Signal</keyword>
<keyword evidence="3" id="KW-0472">Membrane</keyword>
<comment type="similarity">
    <text evidence="2">Belongs to the LppX/LprAFG lipoprotein family.</text>
</comment>
<dbReference type="InterPro" id="IPR029046">
    <property type="entry name" value="LolA/LolB/LppX"/>
</dbReference>
<keyword evidence="3" id="KW-1003">Cell membrane</keyword>
<organism evidence="5 6">
    <name type="scientific">Nocardioides scoriae</name>
    <dbReference type="NCBI Taxonomy" id="642780"/>
    <lineage>
        <taxon>Bacteria</taxon>
        <taxon>Bacillati</taxon>
        <taxon>Actinomycetota</taxon>
        <taxon>Actinomycetes</taxon>
        <taxon>Propionibacteriales</taxon>
        <taxon>Nocardioidaceae</taxon>
        <taxon>Nocardioides</taxon>
    </lineage>
</organism>
<keyword evidence="6" id="KW-1185">Reference proteome</keyword>
<dbReference type="Proteomes" id="UP000198859">
    <property type="component" value="Chromosome I"/>
</dbReference>
<dbReference type="SUPFAM" id="SSF89392">
    <property type="entry name" value="Prokaryotic lipoproteins and lipoprotein localization factors"/>
    <property type="match status" value="1"/>
</dbReference>
<dbReference type="InterPro" id="IPR009830">
    <property type="entry name" value="LppX/LprAFG"/>
</dbReference>
<dbReference type="STRING" id="642780.SAMN04488570_1340"/>
<dbReference type="AlphaFoldDB" id="A0A1H1Q850"/>
<dbReference type="RefSeq" id="WP_091727536.1">
    <property type="nucleotide sequence ID" value="NZ_LT629757.1"/>
</dbReference>
<protein>
    <recommendedName>
        <fullName evidence="7">Lipoprotein LprG</fullName>
    </recommendedName>
</protein>
<evidence type="ECO:0000256" key="2">
    <source>
        <dbReference type="ARBA" id="ARBA00009194"/>
    </source>
</evidence>
<sequence>MLPPSPARRPARRARPLVAAVAVLATLSLAACGGGDEAAAEKTPTQVLAAAKKQFDDAASVRIELSTDSVPEAGNGVLGASGVVTDAPAFEGDVKVLLSGITATVPVTSVGGTVYAKLPLTTKYAAIDPEEYGAPDPADFGDPDQGLSSLLTEVEGAKKGEQTRDGDQVLTTYSGTLPGASVKRIVPSADARSDYPTKVGVDDSGQATSVTITGPFFSDGADVTYDVGFSQYDRDVTIAKPTS</sequence>
<evidence type="ECO:0000256" key="1">
    <source>
        <dbReference type="ARBA" id="ARBA00004196"/>
    </source>
</evidence>
<dbReference type="Pfam" id="PF07161">
    <property type="entry name" value="LppX_LprAFG"/>
    <property type="match status" value="1"/>
</dbReference>
<reference evidence="6" key="1">
    <citation type="submission" date="2016-10" db="EMBL/GenBank/DDBJ databases">
        <authorList>
            <person name="Varghese N."/>
            <person name="Submissions S."/>
        </authorList>
    </citation>
    <scope>NUCLEOTIDE SEQUENCE [LARGE SCALE GENOMIC DNA]</scope>
    <source>
        <strain evidence="6">DSM 22127</strain>
    </source>
</reference>
<dbReference type="EMBL" id="LT629757">
    <property type="protein sequence ID" value="SDS19503.1"/>
    <property type="molecule type" value="Genomic_DNA"/>
</dbReference>
<feature type="signal peptide" evidence="4">
    <location>
        <begin position="1"/>
        <end position="30"/>
    </location>
</feature>
<dbReference type="Gene3D" id="2.50.20.20">
    <property type="match status" value="1"/>
</dbReference>
<evidence type="ECO:0000313" key="5">
    <source>
        <dbReference type="EMBL" id="SDS19503.1"/>
    </source>
</evidence>
<proteinExistence type="inferred from homology"/>
<name>A0A1H1Q850_9ACTN</name>
<dbReference type="GO" id="GO:0030313">
    <property type="term" value="C:cell envelope"/>
    <property type="evidence" value="ECO:0007669"/>
    <property type="project" value="UniProtKB-SubCell"/>
</dbReference>
<evidence type="ECO:0008006" key="7">
    <source>
        <dbReference type="Google" id="ProtNLM"/>
    </source>
</evidence>
<gene>
    <name evidence="5" type="ORF">SAMN04488570_1340</name>
</gene>
<dbReference type="CDD" id="cd16334">
    <property type="entry name" value="LppX-like"/>
    <property type="match status" value="1"/>
</dbReference>
<feature type="chain" id="PRO_5038354511" description="Lipoprotein LprG" evidence="4">
    <location>
        <begin position="31"/>
        <end position="243"/>
    </location>
</feature>
<evidence type="ECO:0000256" key="3">
    <source>
        <dbReference type="ARBA" id="ARBA00022475"/>
    </source>
</evidence>